<accession>A0AAW1TLW4</accession>
<name>A0AAW1TLW4_9CUCU</name>
<sequence>MEAFSSEVVPPFGGTCPALATRPAGTRTVRQSGAIPHSHVAPFRAPSVHFPVHAEPTENHTFGGTRVISRPVKSTRHIQRIGRVVQEFVSLIVPIETADGLLTIWHVQEERL</sequence>
<dbReference type="EMBL" id="JARQZJ010000001">
    <property type="protein sequence ID" value="KAK9869199.1"/>
    <property type="molecule type" value="Genomic_DNA"/>
</dbReference>
<reference evidence="1 2" key="1">
    <citation type="submission" date="2023-03" db="EMBL/GenBank/DDBJ databases">
        <title>Genome insight into feeding habits of ladybird beetles.</title>
        <authorList>
            <person name="Li H.-S."/>
            <person name="Huang Y.-H."/>
            <person name="Pang H."/>
        </authorList>
    </citation>
    <scope>NUCLEOTIDE SEQUENCE [LARGE SCALE GENOMIC DNA]</scope>
    <source>
        <strain evidence="1">SYSU_2023b</strain>
        <tissue evidence="1">Whole body</tissue>
    </source>
</reference>
<proteinExistence type="predicted"/>
<evidence type="ECO:0000313" key="2">
    <source>
        <dbReference type="Proteomes" id="UP001431783"/>
    </source>
</evidence>
<organism evidence="1 2">
    <name type="scientific">Henosepilachna vigintioctopunctata</name>
    <dbReference type="NCBI Taxonomy" id="420089"/>
    <lineage>
        <taxon>Eukaryota</taxon>
        <taxon>Metazoa</taxon>
        <taxon>Ecdysozoa</taxon>
        <taxon>Arthropoda</taxon>
        <taxon>Hexapoda</taxon>
        <taxon>Insecta</taxon>
        <taxon>Pterygota</taxon>
        <taxon>Neoptera</taxon>
        <taxon>Endopterygota</taxon>
        <taxon>Coleoptera</taxon>
        <taxon>Polyphaga</taxon>
        <taxon>Cucujiformia</taxon>
        <taxon>Coccinelloidea</taxon>
        <taxon>Coccinellidae</taxon>
        <taxon>Epilachninae</taxon>
        <taxon>Epilachnini</taxon>
        <taxon>Henosepilachna</taxon>
    </lineage>
</organism>
<dbReference type="AlphaFoldDB" id="A0AAW1TLW4"/>
<dbReference type="Proteomes" id="UP001431783">
    <property type="component" value="Unassembled WGS sequence"/>
</dbReference>
<keyword evidence="2" id="KW-1185">Reference proteome</keyword>
<gene>
    <name evidence="1" type="ORF">WA026_002947</name>
</gene>
<protein>
    <submittedName>
        <fullName evidence="1">Uncharacterized protein</fullName>
    </submittedName>
</protein>
<evidence type="ECO:0000313" key="1">
    <source>
        <dbReference type="EMBL" id="KAK9869199.1"/>
    </source>
</evidence>
<comment type="caution">
    <text evidence="1">The sequence shown here is derived from an EMBL/GenBank/DDBJ whole genome shotgun (WGS) entry which is preliminary data.</text>
</comment>